<sequence length="295" mass="32742">MRQMWLLALVSAGFLAVPLLGAAEDGRADPVSTETQARSAPVVYVDVRSATWRSRGRVSFAIAPTVRMKLASAGLVVTQDPAAERDMTLHVDYRESRGKQISMDIFGTEIVCHIRLEHPQQGALLSMSIREEPSYERLIEAPYVEVVTKLETNPYFYFLGELVRSRIEASLDQTEALIEALRRTVERGRQPRPATAQDTLESPAETFTDLGLHFAGQAQENAIDELGRLRDERAIDLLESLTLHPDPRIRLRAVYALGEFHGPSITQAMTRVVQMDSDTGVRAAAEAMLTRASTP</sequence>
<dbReference type="Gene3D" id="1.25.10.10">
    <property type="entry name" value="Leucine-rich Repeat Variant"/>
    <property type="match status" value="1"/>
</dbReference>
<dbReference type="SUPFAM" id="SSF48371">
    <property type="entry name" value="ARM repeat"/>
    <property type="match status" value="1"/>
</dbReference>
<dbReference type="EMBL" id="OX365700">
    <property type="protein sequence ID" value="CAI4033092.1"/>
    <property type="molecule type" value="Genomic_DNA"/>
</dbReference>
<gene>
    <name evidence="2" type="ORF">DNFV4_03525</name>
</gene>
<organism evidence="2 3">
    <name type="scientific">Nitrospira tepida</name>
    <dbReference type="NCBI Taxonomy" id="2973512"/>
    <lineage>
        <taxon>Bacteria</taxon>
        <taxon>Pseudomonadati</taxon>
        <taxon>Nitrospirota</taxon>
        <taxon>Nitrospiria</taxon>
        <taxon>Nitrospirales</taxon>
        <taxon>Nitrospiraceae</taxon>
        <taxon>Nitrospira</taxon>
    </lineage>
</organism>
<dbReference type="Proteomes" id="UP001179121">
    <property type="component" value="Chromosome"/>
</dbReference>
<proteinExistence type="predicted"/>
<dbReference type="Pfam" id="PF13646">
    <property type="entry name" value="HEAT_2"/>
    <property type="match status" value="1"/>
</dbReference>
<dbReference type="InterPro" id="IPR016024">
    <property type="entry name" value="ARM-type_fold"/>
</dbReference>
<evidence type="ECO:0000313" key="2">
    <source>
        <dbReference type="EMBL" id="CAI4033092.1"/>
    </source>
</evidence>
<evidence type="ECO:0000313" key="3">
    <source>
        <dbReference type="Proteomes" id="UP001179121"/>
    </source>
</evidence>
<name>A0AA86T7M5_9BACT</name>
<accession>A0AA86T7M5</accession>
<feature type="chain" id="PRO_5041720039" description="HEAT repeat domain-containing protein" evidence="1">
    <location>
        <begin position="23"/>
        <end position="295"/>
    </location>
</feature>
<keyword evidence="1" id="KW-0732">Signal</keyword>
<reference evidence="2" key="1">
    <citation type="submission" date="2022-10" db="EMBL/GenBank/DDBJ databases">
        <authorList>
            <person name="Koch H."/>
        </authorList>
    </citation>
    <scope>NUCLEOTIDE SEQUENCE</scope>
    <source>
        <strain evidence="2">DNF</strain>
    </source>
</reference>
<dbReference type="InterPro" id="IPR011989">
    <property type="entry name" value="ARM-like"/>
</dbReference>
<dbReference type="AlphaFoldDB" id="A0AA86T7M5"/>
<evidence type="ECO:0000256" key="1">
    <source>
        <dbReference type="SAM" id="SignalP"/>
    </source>
</evidence>
<evidence type="ECO:0008006" key="4">
    <source>
        <dbReference type="Google" id="ProtNLM"/>
    </source>
</evidence>
<dbReference type="KEGG" id="nti:DNFV4_03525"/>
<feature type="signal peptide" evidence="1">
    <location>
        <begin position="1"/>
        <end position="22"/>
    </location>
</feature>
<protein>
    <recommendedName>
        <fullName evidence="4">HEAT repeat domain-containing protein</fullName>
    </recommendedName>
</protein>
<keyword evidence="3" id="KW-1185">Reference proteome</keyword>
<dbReference type="RefSeq" id="WP_289270009.1">
    <property type="nucleotide sequence ID" value="NZ_OX365700.1"/>
</dbReference>